<keyword evidence="4" id="KW-0808">Transferase</keyword>
<proteinExistence type="predicted"/>
<dbReference type="Gene3D" id="3.90.1150.10">
    <property type="entry name" value="Aspartate Aminotransferase, domain 1"/>
    <property type="match status" value="1"/>
</dbReference>
<evidence type="ECO:0000256" key="4">
    <source>
        <dbReference type="ARBA" id="ARBA00022679"/>
    </source>
</evidence>
<comment type="subunit">
    <text evidence="2">Homodimer.</text>
</comment>
<accession>W2IUU8</accession>
<gene>
    <name evidence="6" type="ORF">L916_10950</name>
</gene>
<evidence type="ECO:0000256" key="2">
    <source>
        <dbReference type="ARBA" id="ARBA00011738"/>
    </source>
</evidence>
<dbReference type="AlphaFoldDB" id="W2IUU8"/>
<evidence type="ECO:0000256" key="1">
    <source>
        <dbReference type="ARBA" id="ARBA00001933"/>
    </source>
</evidence>
<dbReference type="PANTHER" id="PTHR11751:SF29">
    <property type="entry name" value="ALANINE TRANSAMINASE"/>
    <property type="match status" value="1"/>
</dbReference>
<evidence type="ECO:0000313" key="6">
    <source>
        <dbReference type="EMBL" id="ETL37302.1"/>
    </source>
</evidence>
<dbReference type="VEuPathDB" id="FungiDB:PPTG_13440"/>
<evidence type="ECO:0000256" key="3">
    <source>
        <dbReference type="ARBA" id="ARBA00022576"/>
    </source>
</evidence>
<dbReference type="InterPro" id="IPR045088">
    <property type="entry name" value="ALAT1/2-like"/>
</dbReference>
<dbReference type="Proteomes" id="UP000053864">
    <property type="component" value="Unassembled WGS sequence"/>
</dbReference>
<name>W2IUU8_PHYNI</name>
<reference evidence="6" key="1">
    <citation type="submission" date="2013-11" db="EMBL/GenBank/DDBJ databases">
        <title>The Genome Sequence of Phytophthora parasitica CJ05E6.</title>
        <authorList>
            <consortium name="The Broad Institute Genomics Platform"/>
            <person name="Russ C."/>
            <person name="Tyler B."/>
            <person name="Panabieres F."/>
            <person name="Shan W."/>
            <person name="Tripathy S."/>
            <person name="Grunwald N."/>
            <person name="Machado M."/>
            <person name="Johnson C.S."/>
            <person name="Arredondo F."/>
            <person name="Hong C."/>
            <person name="Coffey M."/>
            <person name="Young S.K."/>
            <person name="Zeng Q."/>
            <person name="Gargeya S."/>
            <person name="Fitzgerald M."/>
            <person name="Abouelleil A."/>
            <person name="Alvarado L."/>
            <person name="Chapman S.B."/>
            <person name="Gainer-Dewar J."/>
            <person name="Goldberg J."/>
            <person name="Griggs A."/>
            <person name="Gujja S."/>
            <person name="Hansen M."/>
            <person name="Howarth C."/>
            <person name="Imamovic A."/>
            <person name="Ireland A."/>
            <person name="Larimer J."/>
            <person name="McCowan C."/>
            <person name="Murphy C."/>
            <person name="Pearson M."/>
            <person name="Poon T.W."/>
            <person name="Priest M."/>
            <person name="Roberts A."/>
            <person name="Saif S."/>
            <person name="Shea T."/>
            <person name="Sykes S."/>
            <person name="Wortman J."/>
            <person name="Nusbaum C."/>
            <person name="Birren B."/>
        </authorList>
    </citation>
    <scope>NUCLEOTIDE SEQUENCE [LARGE SCALE GENOMIC DNA]</scope>
    <source>
        <strain evidence="6">CJ05E6</strain>
    </source>
</reference>
<organism evidence="6">
    <name type="scientific">Phytophthora nicotianae</name>
    <name type="common">Potato buckeye rot agent</name>
    <name type="synonym">Phytophthora parasitica</name>
    <dbReference type="NCBI Taxonomy" id="4792"/>
    <lineage>
        <taxon>Eukaryota</taxon>
        <taxon>Sar</taxon>
        <taxon>Stramenopiles</taxon>
        <taxon>Oomycota</taxon>
        <taxon>Peronosporomycetes</taxon>
        <taxon>Peronosporales</taxon>
        <taxon>Peronosporaceae</taxon>
        <taxon>Phytophthora</taxon>
    </lineage>
</organism>
<feature type="non-terminal residue" evidence="6">
    <location>
        <position position="88"/>
    </location>
</feature>
<dbReference type="PANTHER" id="PTHR11751">
    <property type="entry name" value="ALANINE AMINOTRANSFERASE"/>
    <property type="match status" value="1"/>
</dbReference>
<comment type="cofactor">
    <cofactor evidence="1">
        <name>pyridoxal 5'-phosphate</name>
        <dbReference type="ChEBI" id="CHEBI:597326"/>
    </cofactor>
</comment>
<keyword evidence="5" id="KW-0663">Pyridoxal phosphate</keyword>
<keyword evidence="3" id="KW-0032">Aminotransferase</keyword>
<evidence type="ECO:0000256" key="5">
    <source>
        <dbReference type="ARBA" id="ARBA00022898"/>
    </source>
</evidence>
<dbReference type="GO" id="GO:0004021">
    <property type="term" value="F:L-alanine:2-oxoglutarate aminotransferase activity"/>
    <property type="evidence" value="ECO:0007669"/>
    <property type="project" value="TreeGrafter"/>
</dbReference>
<dbReference type="InterPro" id="IPR015422">
    <property type="entry name" value="PyrdxlP-dep_Trfase_small"/>
</dbReference>
<sequence length="88" mass="9755">MLARQALKQLRASSSLASRGFAVLTADTINPNIVKAEYAVRGALVLRSNEYENRLANGDKSLPFDKVIPCNIGNPQVLEQEPIEFQRQ</sequence>
<protein>
    <submittedName>
        <fullName evidence="6">Uncharacterized protein</fullName>
    </submittedName>
</protein>
<dbReference type="EMBL" id="KI673618">
    <property type="protein sequence ID" value="ETL37302.1"/>
    <property type="molecule type" value="Genomic_DNA"/>
</dbReference>